<dbReference type="SUPFAM" id="SSF47699">
    <property type="entry name" value="Bifunctional inhibitor/lipid-transfer protein/seed storage 2S albumin"/>
    <property type="match status" value="1"/>
</dbReference>
<keyword evidence="7" id="KW-0732">Signal</keyword>
<reference evidence="9" key="1">
    <citation type="submission" date="2010-08" db="EMBL/GenBank/DDBJ databases">
        <title>Fast evolutionary rate of Triticeae species revealed by a-gliadin gene sequences.</title>
        <authorList>
            <person name="Li G."/>
            <person name="Yang Z."/>
        </authorList>
    </citation>
    <scope>NUCLEOTIDE SEQUENCE</scope>
</reference>
<dbReference type="GO" id="GO:0045735">
    <property type="term" value="F:nutrient reservoir activity"/>
    <property type="evidence" value="ECO:0007669"/>
    <property type="project" value="UniProtKB-KW"/>
</dbReference>
<organism evidence="9">
    <name type="scientific">Secale sylvestre</name>
    <dbReference type="NCBI Taxonomy" id="4552"/>
    <lineage>
        <taxon>Eukaryota</taxon>
        <taxon>Viridiplantae</taxon>
        <taxon>Streptophyta</taxon>
        <taxon>Embryophyta</taxon>
        <taxon>Tracheophyta</taxon>
        <taxon>Spermatophyta</taxon>
        <taxon>Magnoliopsida</taxon>
        <taxon>Liliopsida</taxon>
        <taxon>Poales</taxon>
        <taxon>Poaceae</taxon>
        <taxon>BOP clade</taxon>
        <taxon>Pooideae</taxon>
        <taxon>Triticodae</taxon>
        <taxon>Triticeae</taxon>
        <taxon>Hordeinae</taxon>
        <taxon>Secale</taxon>
    </lineage>
</organism>
<evidence type="ECO:0000256" key="7">
    <source>
        <dbReference type="SAM" id="SignalP"/>
    </source>
</evidence>
<dbReference type="Pfam" id="PF13016">
    <property type="entry name" value="Gliadin"/>
    <property type="match status" value="1"/>
</dbReference>
<evidence type="ECO:0000256" key="6">
    <source>
        <dbReference type="ARBA" id="ARBA00041747"/>
    </source>
</evidence>
<dbReference type="InterPro" id="IPR016140">
    <property type="entry name" value="Bifunc_inhib/LTP/seed_store"/>
</dbReference>
<dbReference type="InterPro" id="IPR001954">
    <property type="entry name" value="Glia_glutenin"/>
</dbReference>
<keyword evidence="3" id="KW-0758">Storage protein</keyword>
<evidence type="ECO:0000259" key="8">
    <source>
        <dbReference type="SMART" id="SM00499"/>
    </source>
</evidence>
<dbReference type="PANTHER" id="PTHR33454">
    <property type="entry name" value="PROLAMIN PPROL 14P"/>
    <property type="match status" value="1"/>
</dbReference>
<comment type="similarity">
    <text evidence="1">Belongs to the gliadin/glutenin family.</text>
</comment>
<proteinExistence type="inferred from homology"/>
<keyword evidence="2" id="KW-0677">Repeat</keyword>
<evidence type="ECO:0000256" key="2">
    <source>
        <dbReference type="ARBA" id="ARBA00022737"/>
    </source>
</evidence>
<dbReference type="EMBL" id="HQ141102">
    <property type="protein sequence ID" value="AEB26726.1"/>
    <property type="molecule type" value="Genomic_DNA"/>
</dbReference>
<dbReference type="SMART" id="SM00499">
    <property type="entry name" value="AAI"/>
    <property type="match status" value="1"/>
</dbReference>
<accession>F4ZL19</accession>
<dbReference type="CDD" id="cd00261">
    <property type="entry name" value="AAI_SS"/>
    <property type="match status" value="1"/>
</dbReference>
<name>F4ZL19_9POAL</name>
<gene>
    <name evidence="9" type="primary">Gli-2</name>
</gene>
<dbReference type="InterPro" id="IPR036312">
    <property type="entry name" value="Bifun_inhib/LTP/seed_sf"/>
</dbReference>
<evidence type="ECO:0000313" key="9">
    <source>
        <dbReference type="EMBL" id="AEB26726.1"/>
    </source>
</evidence>
<keyword evidence="4" id="KW-0708">Seed storage protein</keyword>
<evidence type="ECO:0000256" key="5">
    <source>
        <dbReference type="ARBA" id="ARBA00037409"/>
    </source>
</evidence>
<feature type="domain" description="Bifunctional inhibitor/plant lipid transfer protein/seed storage helical" evidence="8">
    <location>
        <begin position="58"/>
        <end position="175"/>
    </location>
</feature>
<evidence type="ECO:0000256" key="3">
    <source>
        <dbReference type="ARBA" id="ARBA00022761"/>
    </source>
</evidence>
<dbReference type="PRINTS" id="PR00208">
    <property type="entry name" value="GLIADGLUTEN"/>
</dbReference>
<feature type="signal peptide" evidence="7">
    <location>
        <begin position="1"/>
        <end position="21"/>
    </location>
</feature>
<sequence length="192" mass="21785">MKTFLILALLVVVATIDTANSDIPHSDPKLQVQPQQSFPHQPQQQTLQSFLEQQLISCRDVMLLQCDIITPSFKSQILQENVCAVMRNDCCEQFRQIPKQSLCPAINSVAHAIILHQQQQEYQQQKQYSWDVGTFKLPQQLYPGQSSMRPSFEAIRTFVLQTLPLSCGVYFLPDCSPPPSHLATSLVTEQEL</sequence>
<dbReference type="PANTHER" id="PTHR33454:SF7">
    <property type="entry name" value="ALPHA_BETA-GLIADIN MM1"/>
    <property type="match status" value="1"/>
</dbReference>
<dbReference type="EMBL" id="HQ141103">
    <property type="protein sequence ID" value="AEB26727.1"/>
    <property type="molecule type" value="Genomic_DNA"/>
</dbReference>
<dbReference type="Gene3D" id="1.10.110.10">
    <property type="entry name" value="Plant lipid-transfer and hydrophobic proteins"/>
    <property type="match status" value="1"/>
</dbReference>
<feature type="chain" id="PRO_5007656888" description="Prolamin" evidence="7">
    <location>
        <begin position="22"/>
        <end position="192"/>
    </location>
</feature>
<protein>
    <recommendedName>
        <fullName evidence="6">Prolamin</fullName>
    </recommendedName>
</protein>
<comment type="function">
    <text evidence="5">Gliadin is the major seed storage protein in wheat.</text>
</comment>
<evidence type="ECO:0000256" key="4">
    <source>
        <dbReference type="ARBA" id="ARBA00023129"/>
    </source>
</evidence>
<evidence type="ECO:0000256" key="1">
    <source>
        <dbReference type="ARBA" id="ARBA00007506"/>
    </source>
</evidence>
<dbReference type="AlphaFoldDB" id="F4ZL19"/>